<organism evidence="1 2">
    <name type="scientific">Cognatishimia maritima</name>
    <dbReference type="NCBI Taxonomy" id="870908"/>
    <lineage>
        <taxon>Bacteria</taxon>
        <taxon>Pseudomonadati</taxon>
        <taxon>Pseudomonadota</taxon>
        <taxon>Alphaproteobacteria</taxon>
        <taxon>Rhodobacterales</taxon>
        <taxon>Paracoccaceae</taxon>
        <taxon>Cognatishimia</taxon>
    </lineage>
</organism>
<sequence length="235" mass="26615">MSSDSVARLRSPGDIITRPENVQRGKHQLFIVPNGNRHVVKVGKVCAHGSVRLNEVNPVMRRFRVFIDKALRGLDRRLQLLAYQVAGNGIAADFRGGRVELVGSKKQSARQIRIPNMKMAVSSQRSDFRMPLRVVLYGWAILLHGIKDPKGRDVLPLLDQFAPWLENQVAEIGPDCFRACVLLDDLQSRRNTIQLLGGSVFEFKMPPLLFGDTFNLFIQLVRNIRMPFDRFAISL</sequence>
<reference evidence="2" key="1">
    <citation type="submission" date="2016-11" db="EMBL/GenBank/DDBJ databases">
        <authorList>
            <person name="Varghese N."/>
            <person name="Submissions S."/>
        </authorList>
    </citation>
    <scope>NUCLEOTIDE SEQUENCE [LARGE SCALE GENOMIC DNA]</scope>
    <source>
        <strain evidence="2">DSM 28223</strain>
    </source>
</reference>
<evidence type="ECO:0000313" key="2">
    <source>
        <dbReference type="Proteomes" id="UP000184211"/>
    </source>
</evidence>
<protein>
    <submittedName>
        <fullName evidence="1">Uncharacterized protein</fullName>
    </submittedName>
</protein>
<evidence type="ECO:0000313" key="1">
    <source>
        <dbReference type="EMBL" id="SHG76786.1"/>
    </source>
</evidence>
<dbReference type="Proteomes" id="UP000184211">
    <property type="component" value="Unassembled WGS sequence"/>
</dbReference>
<dbReference type="EMBL" id="FQWM01000002">
    <property type="protein sequence ID" value="SHG76786.1"/>
    <property type="molecule type" value="Genomic_DNA"/>
</dbReference>
<dbReference type="AlphaFoldDB" id="A0A1M5MHR0"/>
<gene>
    <name evidence="1" type="ORF">SAMN04488044_1238</name>
</gene>
<keyword evidence="2" id="KW-1185">Reference proteome</keyword>
<accession>A0A1M5MHR0</accession>
<name>A0A1M5MHR0_9RHOB</name>
<proteinExistence type="predicted"/>